<evidence type="ECO:0000313" key="1">
    <source>
        <dbReference type="EMBL" id="GEN75151.1"/>
    </source>
</evidence>
<dbReference type="RefSeq" id="WP_146940019.1">
    <property type="nucleotide sequence ID" value="NZ_BJYJ01000002.1"/>
</dbReference>
<dbReference type="EMBL" id="BJYJ01000002">
    <property type="protein sequence ID" value="GEN75151.1"/>
    <property type="molecule type" value="Genomic_DNA"/>
</dbReference>
<evidence type="ECO:0008006" key="3">
    <source>
        <dbReference type="Google" id="ProtNLM"/>
    </source>
</evidence>
<gene>
    <name evidence="1" type="ORF">CHA01nite_08910</name>
</gene>
<dbReference type="Pfam" id="PF08811">
    <property type="entry name" value="DUF1800"/>
    <property type="match status" value="1"/>
</dbReference>
<evidence type="ECO:0000313" key="2">
    <source>
        <dbReference type="Proteomes" id="UP000321863"/>
    </source>
</evidence>
<protein>
    <recommendedName>
        <fullName evidence="3">DUF1800 domain-containing protein</fullName>
    </recommendedName>
</protein>
<comment type="caution">
    <text evidence="1">The sequence shown here is derived from an EMBL/GenBank/DDBJ whole genome shotgun (WGS) entry which is preliminary data.</text>
</comment>
<organism evidence="1 2">
    <name type="scientific">Chryseobacterium hagamense</name>
    <dbReference type="NCBI Taxonomy" id="395935"/>
    <lineage>
        <taxon>Bacteria</taxon>
        <taxon>Pseudomonadati</taxon>
        <taxon>Bacteroidota</taxon>
        <taxon>Flavobacteriia</taxon>
        <taxon>Flavobacteriales</taxon>
        <taxon>Weeksellaceae</taxon>
        <taxon>Chryseobacterium group</taxon>
        <taxon>Chryseobacterium</taxon>
    </lineage>
</organism>
<dbReference type="OrthoDB" id="9772295at2"/>
<dbReference type="AlphaFoldDB" id="A0A511YIW8"/>
<proteinExistence type="predicted"/>
<dbReference type="InterPro" id="IPR014917">
    <property type="entry name" value="DUF1800"/>
</dbReference>
<name>A0A511YIW8_9FLAO</name>
<sequence>MPSLAPKTNVLGFSNAYHLLRRTTYNITKAKILDFATKTPQQALTELFTFNNPVPLSPLNNIGETIVPTAANPTITDSQSTVNSVKYDLYWWLHSALKDPSAQHKIVYFLHILFVTDDGASFWTNFDYRELLRFHAGGSLKDLAIRVTQNARMLMFLNNNLNQNTSPNQNYARELLELFTILKGPQIAAGNYTNYTETDVQQAARVFTGFSLTSSIHLDKTARLTSLDPVTNIPIGEVKVNKHDTGTKTFSSAFSSQSITGGTTEATIKTELQNFVTMIFNQDETAKAYCRRMYRYFVGRQITSDIENDIVTPLAASLKADNYNILPALMTLLKSRHFYDEEDSITGDQTIGNIVRNPVELYLHLFSLLNLPLPSYTTNPSAIHSLMGVVANYSSNMGMPVFSPQSVNGYAAYSSSPNYDKNWITTSSLRIRYNNTIDFFINGLTYNGFTFKLNNAAFVKDSGYFSNPGNADTLVTEFLQMMFVEVPDGTRYDEFKTIFLNNLSPVNWLNEWNTYVSSGNATSVKIPIDRLVKAIIKSPEFQIL</sequence>
<reference evidence="1 2" key="1">
    <citation type="submission" date="2019-07" db="EMBL/GenBank/DDBJ databases">
        <title>Whole genome shotgun sequence of Chryseobacterium hagamense NBRC 105253.</title>
        <authorList>
            <person name="Hosoyama A."/>
            <person name="Uohara A."/>
            <person name="Ohji S."/>
            <person name="Ichikawa N."/>
        </authorList>
    </citation>
    <scope>NUCLEOTIDE SEQUENCE [LARGE SCALE GENOMIC DNA]</scope>
    <source>
        <strain evidence="1 2">NBRC 105253</strain>
    </source>
</reference>
<keyword evidence="2" id="KW-1185">Reference proteome</keyword>
<dbReference type="Proteomes" id="UP000321863">
    <property type="component" value="Unassembled WGS sequence"/>
</dbReference>
<accession>A0A511YIW8</accession>